<proteinExistence type="predicted"/>
<organism evidence="1">
    <name type="scientific">Arundo donax</name>
    <name type="common">Giant reed</name>
    <name type="synonym">Donax arundinaceus</name>
    <dbReference type="NCBI Taxonomy" id="35708"/>
    <lineage>
        <taxon>Eukaryota</taxon>
        <taxon>Viridiplantae</taxon>
        <taxon>Streptophyta</taxon>
        <taxon>Embryophyta</taxon>
        <taxon>Tracheophyta</taxon>
        <taxon>Spermatophyta</taxon>
        <taxon>Magnoliopsida</taxon>
        <taxon>Liliopsida</taxon>
        <taxon>Poales</taxon>
        <taxon>Poaceae</taxon>
        <taxon>PACMAD clade</taxon>
        <taxon>Arundinoideae</taxon>
        <taxon>Arundineae</taxon>
        <taxon>Arundo</taxon>
    </lineage>
</organism>
<dbReference type="AlphaFoldDB" id="A0A0A9BV48"/>
<accession>A0A0A9BV48</accession>
<protein>
    <submittedName>
        <fullName evidence="1">Uncharacterized protein</fullName>
    </submittedName>
</protein>
<sequence length="16" mass="1839">MMVGSGQICTWRREGK</sequence>
<reference evidence="1" key="2">
    <citation type="journal article" date="2015" name="Data Brief">
        <title>Shoot transcriptome of the giant reed, Arundo donax.</title>
        <authorList>
            <person name="Barrero R.A."/>
            <person name="Guerrero F.D."/>
            <person name="Moolhuijzen P."/>
            <person name="Goolsby J.A."/>
            <person name="Tidwell J."/>
            <person name="Bellgard S.E."/>
            <person name="Bellgard M.I."/>
        </authorList>
    </citation>
    <scope>NUCLEOTIDE SEQUENCE</scope>
    <source>
        <tissue evidence="1">Shoot tissue taken approximately 20 cm above the soil surface</tissue>
    </source>
</reference>
<evidence type="ECO:0000313" key="1">
    <source>
        <dbReference type="EMBL" id="JAD67949.1"/>
    </source>
</evidence>
<reference evidence="1" key="1">
    <citation type="submission" date="2014-09" db="EMBL/GenBank/DDBJ databases">
        <authorList>
            <person name="Magalhaes I.L.F."/>
            <person name="Oliveira U."/>
            <person name="Santos F.R."/>
            <person name="Vidigal T.H.D.A."/>
            <person name="Brescovit A.D."/>
            <person name="Santos A.J."/>
        </authorList>
    </citation>
    <scope>NUCLEOTIDE SEQUENCE</scope>
    <source>
        <tissue evidence="1">Shoot tissue taken approximately 20 cm above the soil surface</tissue>
    </source>
</reference>
<name>A0A0A9BV48_ARUDO</name>
<dbReference type="EMBL" id="GBRH01229946">
    <property type="protein sequence ID" value="JAD67949.1"/>
    <property type="molecule type" value="Transcribed_RNA"/>
</dbReference>